<name>A0ACC2JRL3_9PEZI</name>
<dbReference type="EMBL" id="JAPUUL010000583">
    <property type="protein sequence ID" value="KAJ8130090.1"/>
    <property type="molecule type" value="Genomic_DNA"/>
</dbReference>
<dbReference type="Proteomes" id="UP001153332">
    <property type="component" value="Unassembled WGS sequence"/>
</dbReference>
<evidence type="ECO:0000313" key="2">
    <source>
        <dbReference type="Proteomes" id="UP001153332"/>
    </source>
</evidence>
<organism evidence="1 2">
    <name type="scientific">Lasiodiplodia mahajangana</name>
    <dbReference type="NCBI Taxonomy" id="1108764"/>
    <lineage>
        <taxon>Eukaryota</taxon>
        <taxon>Fungi</taxon>
        <taxon>Dikarya</taxon>
        <taxon>Ascomycota</taxon>
        <taxon>Pezizomycotina</taxon>
        <taxon>Dothideomycetes</taxon>
        <taxon>Dothideomycetes incertae sedis</taxon>
        <taxon>Botryosphaeriales</taxon>
        <taxon>Botryosphaeriaceae</taxon>
        <taxon>Lasiodiplodia</taxon>
    </lineage>
</organism>
<evidence type="ECO:0000313" key="1">
    <source>
        <dbReference type="EMBL" id="KAJ8130090.1"/>
    </source>
</evidence>
<sequence>MGTAQQLLALLFAAAVSYVTIRSIWRLYFHPLSKFPGPKTAAISDAWYAYHSLRGRWPWAVEEALRKYGDVVRIAPNELVFATPQALSDIYSSHEKHLERFVKTQINNHGNDKHGGIIWEWDPVRHRQVAKQLAPAFSGRALQAKEPTLHRYVDLFVERIETVGSKPLSLPTWINWICVDISAEMAYNRQMNALKNMQDPPYLTLLAGFSKALIVIQTSWRFPLLSPLKYIFLIFTAMRPHSHIRDHSRYQLETRIRREGTVDHLDFIDQIIPDNHEPPKDRQEMRHLEQVAGQLLVAGFEPPAMWLYYSIYCLLSEPVALGILVEEIRSSFPNYESITASTAAKLPYLTACLKESLRMMPGILTGMPVVSPGAMVDGTYIPRGVVCQSSPFALARNPRNFGDPLRFRPERWLPKDHQLYDLQFATDNGQGFHPFGQGPRICAGREIAWWQSRVFMAKVLWRFNLEMMPGQQVDLDRDFRGWGTYQKPEWLVGHRIQRVVVPPATGYIVSALEAALLLCSNTTAMAIEIAHFDIVSALTFEDDNSSIEILLSLTNISRGNGEVIEAEFRPRRPNLVPVRETKFYQMMSELEYCYSGPFQSLGNLERKLGYTTGFVSQIEKSDLLIHPAALDAVLQSSFLTYADPEDGTCQSIYLPKRIRQLTINPELCAREALNQQPLGLDASQPLAFPHANMVCDIDIYPHDLEHAMIQVQGLELVPLSEGTAEDDRNAFANIVWGVAEPDAQMIDTISTNSSQGKLIALRERVASIYLRDLDNHLRIDSSSQVKDTHNSFCHFASDVAQPSVASKPPFWQAQWGDDVPDMLTTIIGPYSDSIDMKLLSVAGHSLIPRIRGDESASNITHASLKKEWYTKGIDVATFVNHIGQIVKQIIHRYPHLHIIEVREDMDIATEVILQQIGHAFASYTIVTPDSEPLDPAPAWIKGYEDKVIFKSMSGLEDQQESQLHEARYGLVVAPFSLHSTEGHGKMLRTARRLLKPGGYILALETIPSPSLFYRLVFEWLGAGNRKQWQLSTSAIEWDSLLRNTGFSGVDTRTPEQTDATPFLIFVSQALDEKIKFLRDPLSSCSLIPAAEKPIQDLMLLGGDSLRTSNLVGELSGILGPYCANLTIAPSLPHVSVAGITPNTVILCLADLNSTVFKQLTSAEWEGLRNIMMHTGHLIWVTQGRLSENPHANLIQGLLRSATRDNQSLNYLLFDIEDAQRVDSRAIATAALQNVFATRWRHENILTSVETELVLDKASRVLLPRLILNKEMNDRYNSNIRLVKGKLDAKTSNLTMSMTQSGWEIELGPLPSCRRRLRTTHSFLSSIRVDELNHMFLALGKDDLTCNQIVTLSPENNSTIKIDNELSASVNIPTGFEALFLKLTAHYLLASTVLRGLFRYDKILVYAASSEFASLMAEQATPLGIQITFVAFDPDYIRIAGHNTLVIQPTASLQYISKLAQSGFSAFINMMDSKGVHIPIDSLAQSQEQLPPTSVIKWSEISHVMGNIKPIETQVSLPGNKTYWLVGLSGQLGLSLCEWMVRRGARYFVISSRNPNIDTRWLSQMLEEGVCIKVAACDICQREQVVALHAEICSSMPAIAGVAQGAMLLHDTAIEHMTLEQLWEVTKPKVDGSIYLNDLFQEDTLDFFVFFSSASAVIGNYGQANYAAANTFMASLATQRRKRGLAASVIHIGPIFGVGYISRAAEGSAMNNTAMQTGGFERTSERDLHQLFGEALLAGLPGSSINFELVSGNREQVYNIIWDAFIRELRSYFPLDMGRLSKAELGAIRFDQIGIDSLMAVDIRSWFRKTIEVSIPVLRILNGGSIGELVGIGADTIPSSLIPKLDDPSVISIRNHGILDGPTTELQSSSTPNQGNVREVPSPNQGSCASPGANPEYIKSVPVSFTQARFYPSGIFLEDQIGLNHTVWARFVGHIDAERLRKAVRALGQQHEILRTAFFDQDGKQMQHILQRSRLRLEHRMIENQEEVITLATAIHKEHIYNLERGETIRIILLCSEAENFLLIGVHPLVLDATSFQTFMSSLAFHYAHPDSTRHVKQFSEASEQQHADYASGKFEAELQYWRKEFATLPPPLPLLSLAKVNDRPILKAYENIRSTCTIDKDTKAQVSGICRHLRITPFHFYLAALRALLLRYTEGGDDVTIAVAESGRSHNGEYMDVIGPLYNLVLVRLVSHVSDKFEDLLGVVRDKMYSGLLNSRLPYPVLVKELDLQRKSRYSPFFQVFADYRMGQRMTMTWGEENELALMGFNLNVPYDVYLDTVDEPNSDCIHEFFFRRDLFKNAEAELLARSYGCLIRAFAAQPEITIEEVDISEPTEGAKGGA</sequence>
<protein>
    <submittedName>
        <fullName evidence="1">Uncharacterized protein</fullName>
    </submittedName>
</protein>
<keyword evidence="2" id="KW-1185">Reference proteome</keyword>
<accession>A0ACC2JRL3</accession>
<comment type="caution">
    <text evidence="1">The sequence shown here is derived from an EMBL/GenBank/DDBJ whole genome shotgun (WGS) entry which is preliminary data.</text>
</comment>
<proteinExistence type="predicted"/>
<reference evidence="1" key="1">
    <citation type="submission" date="2022-12" db="EMBL/GenBank/DDBJ databases">
        <title>Genome Sequence of Lasiodiplodia mahajangana.</title>
        <authorList>
            <person name="Buettner E."/>
        </authorList>
    </citation>
    <scope>NUCLEOTIDE SEQUENCE</scope>
    <source>
        <strain evidence="1">VT137</strain>
    </source>
</reference>
<gene>
    <name evidence="1" type="ORF">O1611_g3541</name>
</gene>